<sequence length="78" mass="8104">MPPTRPLPCVGLVRCGRNRACGAAAARARAQRGGSGRGRAGARRRRRREPAGLREAAAAKGVGAARVGRVEGRRAAAY</sequence>
<accession>A0A0E0GQL6</accession>
<feature type="compositionally biased region" description="Low complexity" evidence="1">
    <location>
        <begin position="53"/>
        <end position="65"/>
    </location>
</feature>
<keyword evidence="3" id="KW-1185">Reference proteome</keyword>
<evidence type="ECO:0000313" key="2">
    <source>
        <dbReference type="EnsemblPlants" id="ONIVA03G27370.1"/>
    </source>
</evidence>
<dbReference type="Gramene" id="ONIVA03G27370.1">
    <property type="protein sequence ID" value="ONIVA03G27370.1"/>
    <property type="gene ID" value="ONIVA03G27370"/>
</dbReference>
<reference evidence="2" key="1">
    <citation type="submission" date="2015-04" db="UniProtKB">
        <authorList>
            <consortium name="EnsemblPlants"/>
        </authorList>
    </citation>
    <scope>IDENTIFICATION</scope>
    <source>
        <strain evidence="2">SL10</strain>
    </source>
</reference>
<dbReference type="Proteomes" id="UP000006591">
    <property type="component" value="Chromosome 3"/>
</dbReference>
<organism evidence="2">
    <name type="scientific">Oryza nivara</name>
    <name type="common">Indian wild rice</name>
    <name type="synonym">Oryza sativa f. spontanea</name>
    <dbReference type="NCBI Taxonomy" id="4536"/>
    <lineage>
        <taxon>Eukaryota</taxon>
        <taxon>Viridiplantae</taxon>
        <taxon>Streptophyta</taxon>
        <taxon>Embryophyta</taxon>
        <taxon>Tracheophyta</taxon>
        <taxon>Spermatophyta</taxon>
        <taxon>Magnoliopsida</taxon>
        <taxon>Liliopsida</taxon>
        <taxon>Poales</taxon>
        <taxon>Poaceae</taxon>
        <taxon>BOP clade</taxon>
        <taxon>Oryzoideae</taxon>
        <taxon>Oryzeae</taxon>
        <taxon>Oryzinae</taxon>
        <taxon>Oryza</taxon>
    </lineage>
</organism>
<dbReference type="HOGENOM" id="CLU_2626158_0_0_1"/>
<dbReference type="EnsemblPlants" id="ONIVA03G27370.1">
    <property type="protein sequence ID" value="ONIVA03G27370.1"/>
    <property type="gene ID" value="ONIVA03G27370"/>
</dbReference>
<evidence type="ECO:0000313" key="3">
    <source>
        <dbReference type="Proteomes" id="UP000006591"/>
    </source>
</evidence>
<name>A0A0E0GQL6_ORYNI</name>
<dbReference type="AlphaFoldDB" id="A0A0E0GQL6"/>
<proteinExistence type="predicted"/>
<reference evidence="2" key="2">
    <citation type="submission" date="2018-04" db="EMBL/GenBank/DDBJ databases">
        <title>OnivRS2 (Oryza nivara Reference Sequence Version 2).</title>
        <authorList>
            <person name="Zhang J."/>
            <person name="Kudrna D."/>
            <person name="Lee S."/>
            <person name="Talag J."/>
            <person name="Rajasekar S."/>
            <person name="Welchert J."/>
            <person name="Hsing Y.-I."/>
            <person name="Wing R.A."/>
        </authorList>
    </citation>
    <scope>NUCLEOTIDE SEQUENCE [LARGE SCALE GENOMIC DNA]</scope>
    <source>
        <strain evidence="2">SL10</strain>
    </source>
</reference>
<feature type="region of interest" description="Disordered" evidence="1">
    <location>
        <begin position="27"/>
        <end position="65"/>
    </location>
</feature>
<evidence type="ECO:0000256" key="1">
    <source>
        <dbReference type="SAM" id="MobiDB-lite"/>
    </source>
</evidence>
<protein>
    <submittedName>
        <fullName evidence="2">Uncharacterized protein</fullName>
    </submittedName>
</protein>